<comment type="caution">
    <text evidence="3">The sequence shown here is derived from an EMBL/GenBank/DDBJ whole genome shotgun (WGS) entry which is preliminary data.</text>
</comment>
<evidence type="ECO:0000259" key="2">
    <source>
        <dbReference type="Pfam" id="PF04195"/>
    </source>
</evidence>
<dbReference type="AlphaFoldDB" id="A0A371GI03"/>
<name>A0A371GI03_MUCPR</name>
<accession>A0A371GI03</accession>
<proteinExistence type="predicted"/>
<reference evidence="3" key="1">
    <citation type="submission" date="2018-05" db="EMBL/GenBank/DDBJ databases">
        <title>Draft genome of Mucuna pruriens seed.</title>
        <authorList>
            <person name="Nnadi N.E."/>
            <person name="Vos R."/>
            <person name="Hasami M.H."/>
            <person name="Devisetty U.K."/>
            <person name="Aguiy J.C."/>
        </authorList>
    </citation>
    <scope>NUCLEOTIDE SEQUENCE [LARGE SCALE GENOMIC DNA]</scope>
    <source>
        <strain evidence="3">JCA_2017</strain>
    </source>
</reference>
<evidence type="ECO:0000313" key="3">
    <source>
        <dbReference type="EMBL" id="RDX90185.1"/>
    </source>
</evidence>
<protein>
    <recommendedName>
        <fullName evidence="2">Transposase (putative) gypsy type domain-containing protein</fullName>
    </recommendedName>
</protein>
<evidence type="ECO:0000256" key="1">
    <source>
        <dbReference type="SAM" id="MobiDB-lite"/>
    </source>
</evidence>
<feature type="compositionally biased region" description="Low complexity" evidence="1">
    <location>
        <begin position="86"/>
        <end position="102"/>
    </location>
</feature>
<dbReference type="InterPro" id="IPR007321">
    <property type="entry name" value="Transposase_28"/>
</dbReference>
<evidence type="ECO:0000313" key="4">
    <source>
        <dbReference type="Proteomes" id="UP000257109"/>
    </source>
</evidence>
<feature type="non-terminal residue" evidence="3">
    <location>
        <position position="1"/>
    </location>
</feature>
<dbReference type="Proteomes" id="UP000257109">
    <property type="component" value="Unassembled WGS sequence"/>
</dbReference>
<sequence>MDPRNLSSFFHVDLYIYILKKDSPCHQTGVQTTQKQNDAVKDVSSDMLGVGVNLSLWYDSHVTCTNSKLSCPVRHVGRPVTQTVHSPSSFSSQDSSLPRSDLISGGPSKDVAGSSSQGNQSLDRVASEADYSILRSQSSSSDSQASEVFPFEIWYRNNTDDALSDDPYSWVDPDIKKVPSALIRPNSLLGMAKAICQRGQWSVTIFPCRGQRPARSHEGSFFLSLRHPPVKLGVKLPFTPFKRSTLRVLNVAPTQLHLNNWAFVRAFELLCEDIGRVPSLSIFFWFFALCMLHLETVRSDSMRHNLSEWARTLPFRISLD</sequence>
<gene>
    <name evidence="3" type="ORF">CR513_27977</name>
</gene>
<dbReference type="EMBL" id="QJKJ01005463">
    <property type="protein sequence ID" value="RDX90185.1"/>
    <property type="molecule type" value="Genomic_DNA"/>
</dbReference>
<keyword evidence="4" id="KW-1185">Reference proteome</keyword>
<feature type="compositionally biased region" description="Polar residues" evidence="1">
    <location>
        <begin position="113"/>
        <end position="122"/>
    </location>
</feature>
<feature type="region of interest" description="Disordered" evidence="1">
    <location>
        <begin position="81"/>
        <end position="122"/>
    </location>
</feature>
<dbReference type="Pfam" id="PF04195">
    <property type="entry name" value="Transposase_28"/>
    <property type="match status" value="1"/>
</dbReference>
<feature type="domain" description="Transposase (putative) gypsy type" evidence="2">
    <location>
        <begin position="232"/>
        <end position="290"/>
    </location>
</feature>
<organism evidence="3 4">
    <name type="scientific">Mucuna pruriens</name>
    <name type="common">Velvet bean</name>
    <name type="synonym">Dolichos pruriens</name>
    <dbReference type="NCBI Taxonomy" id="157652"/>
    <lineage>
        <taxon>Eukaryota</taxon>
        <taxon>Viridiplantae</taxon>
        <taxon>Streptophyta</taxon>
        <taxon>Embryophyta</taxon>
        <taxon>Tracheophyta</taxon>
        <taxon>Spermatophyta</taxon>
        <taxon>Magnoliopsida</taxon>
        <taxon>eudicotyledons</taxon>
        <taxon>Gunneridae</taxon>
        <taxon>Pentapetalae</taxon>
        <taxon>rosids</taxon>
        <taxon>fabids</taxon>
        <taxon>Fabales</taxon>
        <taxon>Fabaceae</taxon>
        <taxon>Papilionoideae</taxon>
        <taxon>50 kb inversion clade</taxon>
        <taxon>NPAAA clade</taxon>
        <taxon>indigoferoid/millettioid clade</taxon>
        <taxon>Phaseoleae</taxon>
        <taxon>Mucuna</taxon>
    </lineage>
</organism>
<dbReference type="OrthoDB" id="696267at2759"/>